<reference evidence="1 3" key="1">
    <citation type="submission" date="2016-10" db="EMBL/GenBank/DDBJ databases">
        <authorList>
            <person name="Varghese N."/>
            <person name="Submissions S."/>
        </authorList>
    </citation>
    <scope>NUCLEOTIDE SEQUENCE [LARGE SCALE GENOMIC DNA]</scope>
    <source>
        <strain evidence="1 3">DSM 17835</strain>
    </source>
</reference>
<reference evidence="2 4" key="2">
    <citation type="submission" date="2019-06" db="EMBL/GenBank/DDBJ databases">
        <title>Pseudomonas bimorpha sp. nov. isolated from bovine raw milk and skim milk concentrate.</title>
        <authorList>
            <person name="Hofmann K."/>
            <person name="Huptas C."/>
            <person name="Doll E."/>
            <person name="Scherer S."/>
            <person name="Wenning M."/>
        </authorList>
    </citation>
    <scope>NUCLEOTIDE SEQUENCE [LARGE SCALE GENOMIC DNA]</scope>
    <source>
        <strain evidence="2 4">DSM 17835</strain>
    </source>
</reference>
<evidence type="ECO:0000313" key="3">
    <source>
        <dbReference type="Proteomes" id="UP000182858"/>
    </source>
</evidence>
<organism evidence="2 4">
    <name type="scientific">Pseudomonas extremaustralis</name>
    <dbReference type="NCBI Taxonomy" id="359110"/>
    <lineage>
        <taxon>Bacteria</taxon>
        <taxon>Pseudomonadati</taxon>
        <taxon>Pseudomonadota</taxon>
        <taxon>Gammaproteobacteria</taxon>
        <taxon>Pseudomonadales</taxon>
        <taxon>Pseudomonadaceae</taxon>
        <taxon>Pseudomonas</taxon>
    </lineage>
</organism>
<evidence type="ECO:0000313" key="2">
    <source>
        <dbReference type="EMBL" id="TWS01486.1"/>
    </source>
</evidence>
<name>A0A5C5QAB0_9PSED</name>
<protein>
    <submittedName>
        <fullName evidence="2">Uncharacterized protein</fullName>
    </submittedName>
</protein>
<dbReference type="EMBL" id="VFET01000027">
    <property type="protein sequence ID" value="TWS01486.1"/>
    <property type="molecule type" value="Genomic_DNA"/>
</dbReference>
<dbReference type="Proteomes" id="UP000317951">
    <property type="component" value="Unassembled WGS sequence"/>
</dbReference>
<sequence>MSIGALAALPVVGEVAKAAGEITTAVAPLVQPFADVLAKALGEALESNSKTVDFSDAQETDKRKVNFASA</sequence>
<dbReference type="OrthoDB" id="7023750at2"/>
<dbReference type="Proteomes" id="UP000182858">
    <property type="component" value="Chromosome I"/>
</dbReference>
<dbReference type="AlphaFoldDB" id="A0A5C5QAB0"/>
<gene>
    <name evidence="2" type="ORF">FIV36_24810</name>
    <name evidence="1" type="ORF">SAMN05216591_6178</name>
</gene>
<keyword evidence="3" id="KW-1185">Reference proteome</keyword>
<dbReference type="GeneID" id="78557460"/>
<evidence type="ECO:0000313" key="4">
    <source>
        <dbReference type="Proteomes" id="UP000317951"/>
    </source>
</evidence>
<proteinExistence type="predicted"/>
<dbReference type="EMBL" id="LT629689">
    <property type="protein sequence ID" value="SDG46969.1"/>
    <property type="molecule type" value="Genomic_DNA"/>
</dbReference>
<dbReference type="RefSeq" id="WP_010567096.1">
    <property type="nucleotide sequence ID" value="NZ_CP091043.1"/>
</dbReference>
<evidence type="ECO:0000313" key="1">
    <source>
        <dbReference type="EMBL" id="SDG46969.1"/>
    </source>
</evidence>
<accession>A0A5C5QAB0</accession>